<gene>
    <name evidence="1" type="ORF">NM208_g4008</name>
</gene>
<dbReference type="EMBL" id="JANRMS010000285">
    <property type="protein sequence ID" value="KAJ3542616.1"/>
    <property type="molecule type" value="Genomic_DNA"/>
</dbReference>
<accession>A0ACC1SM69</accession>
<organism evidence="1 2">
    <name type="scientific">Fusarium decemcellulare</name>
    <dbReference type="NCBI Taxonomy" id="57161"/>
    <lineage>
        <taxon>Eukaryota</taxon>
        <taxon>Fungi</taxon>
        <taxon>Dikarya</taxon>
        <taxon>Ascomycota</taxon>
        <taxon>Pezizomycotina</taxon>
        <taxon>Sordariomycetes</taxon>
        <taxon>Hypocreomycetidae</taxon>
        <taxon>Hypocreales</taxon>
        <taxon>Nectriaceae</taxon>
        <taxon>Fusarium</taxon>
        <taxon>Fusarium decemcellulare species complex</taxon>
    </lineage>
</organism>
<protein>
    <submittedName>
        <fullName evidence="1">Uncharacterized protein</fullName>
    </submittedName>
</protein>
<evidence type="ECO:0000313" key="1">
    <source>
        <dbReference type="EMBL" id="KAJ3542616.1"/>
    </source>
</evidence>
<name>A0ACC1SM69_9HYPO</name>
<comment type="caution">
    <text evidence="1">The sequence shown here is derived from an EMBL/GenBank/DDBJ whole genome shotgun (WGS) entry which is preliminary data.</text>
</comment>
<proteinExistence type="predicted"/>
<evidence type="ECO:0000313" key="2">
    <source>
        <dbReference type="Proteomes" id="UP001148629"/>
    </source>
</evidence>
<dbReference type="Proteomes" id="UP001148629">
    <property type="component" value="Unassembled WGS sequence"/>
</dbReference>
<reference evidence="1" key="1">
    <citation type="submission" date="2022-08" db="EMBL/GenBank/DDBJ databases">
        <title>Genome Sequence of Fusarium decemcellulare.</title>
        <authorList>
            <person name="Buettner E."/>
        </authorList>
    </citation>
    <scope>NUCLEOTIDE SEQUENCE</scope>
    <source>
        <strain evidence="1">Babe19</strain>
    </source>
</reference>
<sequence>MSGSVETHWVRPARLEGSSNDKIFPLSDYDHTMPAFNIPVVAVYSLPTAIDKGELVDSLKTSLAHTLAQYIQFGGKLQIDDKTGRYSIRTGNNDSVELSVKYHDHPEDETMPTLAALENDAFPPMNLPSRVLLPRIMTEKHTLTQHGDFADEDAPMSMFMLTFIRGGLILGIGLHHLSTDVSGLDGFLRTWATNTRNLAAGLDLAPFDDKILDRSQLTYPGPPPGNDRMDELTRRVKYIKSLDAVPQPPPEDFQMPATSEVLFHFPRSKIVALKSVASQEDTDNWISSYDSVMALCWRCMTRARLPAFNLDTISALMHAVNGRNRLKPALPAYYIGNVAMHGRPKLTFADIVAPDAYPRLAGLVRETNIEINDALFAAAVEWVAGIPDKRRIALNMNAFLGPDVGSSSWQALTAHKTWDFGFGTPAAVRWPKPDLDGFVFYFPFRETEDEDQGIELVVCLEDEAMQRLLKDAEWLSYAVARGPTSSKPGSVV</sequence>
<keyword evidence="2" id="KW-1185">Reference proteome</keyword>